<keyword evidence="2" id="KW-1185">Reference proteome</keyword>
<accession>A0A6B3SR71</accession>
<comment type="caution">
    <text evidence="1">The sequence shown here is derived from an EMBL/GenBank/DDBJ whole genome shotgun (WGS) entry which is preliminary data.</text>
</comment>
<gene>
    <name evidence="1" type="ORF">G3574_03620</name>
</gene>
<dbReference type="EMBL" id="JAAIVB010000011">
    <property type="protein sequence ID" value="NEX60159.1"/>
    <property type="molecule type" value="Genomic_DNA"/>
</dbReference>
<dbReference type="RefSeq" id="WP_163960660.1">
    <property type="nucleotide sequence ID" value="NZ_JAAIVB010000011.1"/>
</dbReference>
<reference evidence="1 2" key="1">
    <citation type="submission" date="2020-02" db="EMBL/GenBank/DDBJ databases">
        <authorList>
            <person name="Kim M.K."/>
        </authorList>
    </citation>
    <scope>NUCLEOTIDE SEQUENCE [LARGE SCALE GENOMIC DNA]</scope>
    <source>
        <strain evidence="1 2">17J57-3</strain>
    </source>
</reference>
<evidence type="ECO:0000313" key="2">
    <source>
        <dbReference type="Proteomes" id="UP000482155"/>
    </source>
</evidence>
<protein>
    <submittedName>
        <fullName evidence="1">Uncharacterized protein</fullName>
    </submittedName>
</protein>
<evidence type="ECO:0000313" key="1">
    <source>
        <dbReference type="EMBL" id="NEX60159.1"/>
    </source>
</evidence>
<proteinExistence type="predicted"/>
<organism evidence="1 2">
    <name type="scientific">Noviherbaspirillum galbum</name>
    <dbReference type="NCBI Taxonomy" id="2709383"/>
    <lineage>
        <taxon>Bacteria</taxon>
        <taxon>Pseudomonadati</taxon>
        <taxon>Pseudomonadota</taxon>
        <taxon>Betaproteobacteria</taxon>
        <taxon>Burkholderiales</taxon>
        <taxon>Oxalobacteraceae</taxon>
        <taxon>Noviherbaspirillum</taxon>
    </lineage>
</organism>
<sequence>MHNKRVSSNPFAGDSAVDQAALAGFRAALRGKTRMPSRYAMDDLLSAAWQIGQRRGHEAK</sequence>
<dbReference type="Proteomes" id="UP000482155">
    <property type="component" value="Unassembled WGS sequence"/>
</dbReference>
<dbReference type="AlphaFoldDB" id="A0A6B3SR71"/>
<name>A0A6B3SR71_9BURK</name>